<evidence type="ECO:0000313" key="2">
    <source>
        <dbReference type="Proteomes" id="UP000182312"/>
    </source>
</evidence>
<organism evidence="1 2">
    <name type="scientific">Paracoccus halophilus</name>
    <dbReference type="NCBI Taxonomy" id="376733"/>
    <lineage>
        <taxon>Bacteria</taxon>
        <taxon>Pseudomonadati</taxon>
        <taxon>Pseudomonadota</taxon>
        <taxon>Alphaproteobacteria</taxon>
        <taxon>Rhodobacterales</taxon>
        <taxon>Paracoccaceae</taxon>
        <taxon>Paracoccus</taxon>
    </lineage>
</organism>
<dbReference type="AlphaFoldDB" id="A0A1I0SJQ0"/>
<evidence type="ECO:0000313" key="1">
    <source>
        <dbReference type="EMBL" id="SFA39663.1"/>
    </source>
</evidence>
<name>A0A1I0SJQ0_9RHOB</name>
<proteinExistence type="predicted"/>
<accession>A0A1I0SJQ0</accession>
<dbReference type="Proteomes" id="UP000182312">
    <property type="component" value="Unassembled WGS sequence"/>
</dbReference>
<protein>
    <submittedName>
        <fullName evidence="1">Uncharacterized protein</fullName>
    </submittedName>
</protein>
<sequence>MADTCHNTPGLPGQIPNIAPATERAMIAEKLRLALDEIETGADDYVSIRNAVSFQREALRASHRRMDLMNGGGK</sequence>
<dbReference type="OrthoDB" id="7776980at2"/>
<dbReference type="RefSeq" id="WP_139221586.1">
    <property type="nucleotide sequence ID" value="NZ_FOJO01000001.1"/>
</dbReference>
<gene>
    <name evidence="1" type="ORF">SAMN04487972_101332</name>
</gene>
<dbReference type="EMBL" id="FOJO01000001">
    <property type="protein sequence ID" value="SFA39663.1"/>
    <property type="molecule type" value="Genomic_DNA"/>
</dbReference>
<reference evidence="1 2" key="1">
    <citation type="submission" date="2016-10" db="EMBL/GenBank/DDBJ databases">
        <authorList>
            <person name="de Groot N.N."/>
        </authorList>
    </citation>
    <scope>NUCLEOTIDE SEQUENCE [LARGE SCALE GENOMIC DNA]</scope>
    <source>
        <strain evidence="1 2">CGMCC 1.6117</strain>
    </source>
</reference>